<dbReference type="Pfam" id="PF13585">
    <property type="entry name" value="CHU_C"/>
    <property type="match status" value="1"/>
</dbReference>
<dbReference type="eggNOG" id="COG3391">
    <property type="taxonomic scope" value="Bacteria"/>
</dbReference>
<dbReference type="InterPro" id="IPR013320">
    <property type="entry name" value="ConA-like_dom_sf"/>
</dbReference>
<reference evidence="1 2" key="1">
    <citation type="submission" date="2012-12" db="EMBL/GenBank/DDBJ databases">
        <title>Genome assembly of Fulvivirga imtechensis AK7.</title>
        <authorList>
            <person name="Nupur N."/>
            <person name="Khatri I."/>
            <person name="Kumar R."/>
            <person name="Subramanian S."/>
            <person name="Pinnaka A."/>
        </authorList>
    </citation>
    <scope>NUCLEOTIDE SEQUENCE [LARGE SCALE GENOMIC DNA]</scope>
    <source>
        <strain evidence="1 2">AK7</strain>
    </source>
</reference>
<evidence type="ECO:0008006" key="3">
    <source>
        <dbReference type="Google" id="ProtNLM"/>
    </source>
</evidence>
<dbReference type="Pfam" id="PF13385">
    <property type="entry name" value="Laminin_G_3"/>
    <property type="match status" value="1"/>
</dbReference>
<evidence type="ECO:0000313" key="1">
    <source>
        <dbReference type="EMBL" id="ELR69585.1"/>
    </source>
</evidence>
<dbReference type="eggNOG" id="COG3291">
    <property type="taxonomic scope" value="Bacteria"/>
</dbReference>
<dbReference type="STRING" id="1237149.C900_04810"/>
<dbReference type="EMBL" id="AMZN01000070">
    <property type="protein sequence ID" value="ELR69585.1"/>
    <property type="molecule type" value="Genomic_DNA"/>
</dbReference>
<dbReference type="eggNOG" id="COG4733">
    <property type="taxonomic scope" value="Bacteria"/>
</dbReference>
<sequence>MNNFIYIFILILCASTYSSSQDITNGRVAYYPFNGNADDDIGINHGTAYGVTLAQDRFGIENNAFYFDGMNDFIEIPHSEVFNFGVSDSFSISFWIKIENQVDLNGNNDIISKWNAYNSSGYPYAIRFNSETAPAGLQRQILIRRYDSQTCNNVPLVHSTCELPYNEWLHVVYVKAEGELLMYENGTLVSSENDYTNSNCNTKNTHPVLIGKRALNQRHFKGYIDDIAFYDRAISFEEIQLLFTENNWSATHLGEANILSFSLPEQTKPAFINKEDHLVTVEIPCKDITQEIASFNLSEGAIAHVDGVEQISGVSVNDFSQPLTYSIYGQNCSKQEWIIEVKLQDLTLEEINSKTLFHSFAFTEQVQPSVIDSLNSTIKIWMPCNIDLTQLTANFTTSSETTVFVGGIEQFSALSSNDFSEDIIYTVVNRDSCAMRDWIVQVTHDRIDYNEEKKQLIFESFNILEQVGISVIDINEKMVKVEVSCNVDVSKINAMFKTPENTYVTVNDKLQSNGITTNDFSESVIYVIHSDNNCFTQEWIVSVFQEKVNMTLTKNSIPNIVTPNEDGKNDTWQLPTPYVTNFNVHIYNRWGNLVFFQYGYDNNWGGENLSPGLYFYSIYHICDINTNIKGWLNIVK</sequence>
<dbReference type="GO" id="GO:0005975">
    <property type="term" value="P:carbohydrate metabolic process"/>
    <property type="evidence" value="ECO:0007669"/>
    <property type="project" value="UniProtKB-ARBA"/>
</dbReference>
<keyword evidence="2" id="KW-1185">Reference proteome</keyword>
<dbReference type="PANTHER" id="PTHR47635:SF2">
    <property type="entry name" value="LAMG-LIKE JELLYROLL FOLD DOMAIN-CONTAINING PROTEIN"/>
    <property type="match status" value="1"/>
</dbReference>
<dbReference type="SUPFAM" id="SSF49899">
    <property type="entry name" value="Concanavalin A-like lectins/glucanases"/>
    <property type="match status" value="1"/>
</dbReference>
<proteinExistence type="predicted"/>
<dbReference type="PANTHER" id="PTHR47635">
    <property type="entry name" value="CUB DOMAIN-CONTAINING PROTEIN"/>
    <property type="match status" value="1"/>
</dbReference>
<name>L8JL92_9BACT</name>
<dbReference type="InterPro" id="IPR026341">
    <property type="entry name" value="T9SS_type_B"/>
</dbReference>
<dbReference type="RefSeq" id="WP_009581960.1">
    <property type="nucleotide sequence ID" value="NZ_AMZN01000070.1"/>
</dbReference>
<dbReference type="Gene3D" id="2.60.120.200">
    <property type="match status" value="1"/>
</dbReference>
<dbReference type="OrthoDB" id="1491125at2"/>
<dbReference type="Proteomes" id="UP000011135">
    <property type="component" value="Unassembled WGS sequence"/>
</dbReference>
<organism evidence="1 2">
    <name type="scientific">Fulvivirga imtechensis AK7</name>
    <dbReference type="NCBI Taxonomy" id="1237149"/>
    <lineage>
        <taxon>Bacteria</taxon>
        <taxon>Pseudomonadati</taxon>
        <taxon>Bacteroidota</taxon>
        <taxon>Cytophagia</taxon>
        <taxon>Cytophagales</taxon>
        <taxon>Fulvivirgaceae</taxon>
        <taxon>Fulvivirga</taxon>
    </lineage>
</organism>
<accession>L8JL92</accession>
<dbReference type="AlphaFoldDB" id="L8JL92"/>
<dbReference type="NCBIfam" id="TIGR04131">
    <property type="entry name" value="Bac_Flav_CTERM"/>
    <property type="match status" value="1"/>
</dbReference>
<gene>
    <name evidence="1" type="ORF">C900_04810</name>
</gene>
<protein>
    <recommendedName>
        <fullName evidence="3">LamG-like jellyroll fold domain-containing protein</fullName>
    </recommendedName>
</protein>
<evidence type="ECO:0000313" key="2">
    <source>
        <dbReference type="Proteomes" id="UP000011135"/>
    </source>
</evidence>
<dbReference type="Gene3D" id="2.60.40.2340">
    <property type="match status" value="3"/>
</dbReference>
<comment type="caution">
    <text evidence="1">The sequence shown here is derived from an EMBL/GenBank/DDBJ whole genome shotgun (WGS) entry which is preliminary data.</text>
</comment>
<dbReference type="GO" id="GO:0004553">
    <property type="term" value="F:hydrolase activity, hydrolyzing O-glycosyl compounds"/>
    <property type="evidence" value="ECO:0007669"/>
    <property type="project" value="UniProtKB-ARBA"/>
</dbReference>